<feature type="transmembrane region" description="Helical" evidence="1">
    <location>
        <begin position="16"/>
        <end position="39"/>
    </location>
</feature>
<evidence type="ECO:0008006" key="4">
    <source>
        <dbReference type="Google" id="ProtNLM"/>
    </source>
</evidence>
<accession>A0A1M6LXJ9</accession>
<dbReference type="NCBIfam" id="NF040909">
    <property type="entry name" value="OadG_rel_small"/>
    <property type="match status" value="1"/>
</dbReference>
<evidence type="ECO:0000256" key="1">
    <source>
        <dbReference type="SAM" id="Phobius"/>
    </source>
</evidence>
<dbReference type="RefSeq" id="WP_178140745.1">
    <property type="nucleotide sequence ID" value="NZ_FQZO01000007.1"/>
</dbReference>
<keyword evidence="1" id="KW-0812">Transmembrane</keyword>
<proteinExistence type="predicted"/>
<reference evidence="2 3" key="1">
    <citation type="submission" date="2016-11" db="EMBL/GenBank/DDBJ databases">
        <authorList>
            <person name="Jaros S."/>
            <person name="Januszkiewicz K."/>
            <person name="Wedrychowicz H."/>
        </authorList>
    </citation>
    <scope>NUCLEOTIDE SEQUENCE [LARGE SCALE GENOMIC DNA]</scope>
    <source>
        <strain evidence="2 3">DSM 21864</strain>
    </source>
</reference>
<evidence type="ECO:0000313" key="2">
    <source>
        <dbReference type="EMBL" id="SHJ75967.1"/>
    </source>
</evidence>
<dbReference type="STRING" id="1121298.SAMN05444401_3823"/>
<sequence length="45" mass="4936">MNITNNLPVFLEGLKIMAFGMGGIFIVLSLIFLAIKILLKVFPGK</sequence>
<keyword evidence="3" id="KW-1185">Reference proteome</keyword>
<evidence type="ECO:0000313" key="3">
    <source>
        <dbReference type="Proteomes" id="UP000184080"/>
    </source>
</evidence>
<dbReference type="Proteomes" id="UP000184080">
    <property type="component" value="Unassembled WGS sequence"/>
</dbReference>
<organism evidence="2 3">
    <name type="scientific">Clostridium amylolyticum</name>
    <dbReference type="NCBI Taxonomy" id="1121298"/>
    <lineage>
        <taxon>Bacteria</taxon>
        <taxon>Bacillati</taxon>
        <taxon>Bacillota</taxon>
        <taxon>Clostridia</taxon>
        <taxon>Eubacteriales</taxon>
        <taxon>Clostridiaceae</taxon>
        <taxon>Clostridium</taxon>
    </lineage>
</organism>
<keyword evidence="1" id="KW-1133">Transmembrane helix</keyword>
<protein>
    <recommendedName>
        <fullName evidence="4">Oxaloacetate decarboxylase, gamma chain</fullName>
    </recommendedName>
</protein>
<name>A0A1M6LXJ9_9CLOT</name>
<dbReference type="AlphaFoldDB" id="A0A1M6LXJ9"/>
<keyword evidence="1" id="KW-0472">Membrane</keyword>
<dbReference type="EMBL" id="FQZO01000007">
    <property type="protein sequence ID" value="SHJ75967.1"/>
    <property type="molecule type" value="Genomic_DNA"/>
</dbReference>
<gene>
    <name evidence="2" type="ORF">SAMN05444401_3823</name>
</gene>